<protein>
    <submittedName>
        <fullName evidence="1">Uncharacterized protein</fullName>
    </submittedName>
</protein>
<evidence type="ECO:0000313" key="1">
    <source>
        <dbReference type="EMBL" id="HCB75097.1"/>
    </source>
</evidence>
<dbReference type="Proteomes" id="UP000262699">
    <property type="component" value="Unassembled WGS sequence"/>
</dbReference>
<organism evidence="1 2">
    <name type="scientific">Sphingomonas bacterium</name>
    <dbReference type="NCBI Taxonomy" id="1895847"/>
    <lineage>
        <taxon>Bacteria</taxon>
        <taxon>Pseudomonadati</taxon>
        <taxon>Pseudomonadota</taxon>
        <taxon>Alphaproteobacteria</taxon>
        <taxon>Sphingomonadales</taxon>
        <taxon>Sphingomonadaceae</taxon>
        <taxon>Sphingomonas</taxon>
    </lineage>
</organism>
<accession>A0A3D0W8L7</accession>
<dbReference type="AlphaFoldDB" id="A0A3D0W8L7"/>
<dbReference type="EMBL" id="DOYJ01000088">
    <property type="protein sequence ID" value="HCB75097.1"/>
    <property type="molecule type" value="Genomic_DNA"/>
</dbReference>
<reference evidence="1 2" key="1">
    <citation type="journal article" date="2018" name="Nat. Biotechnol.">
        <title>A standardized bacterial taxonomy based on genome phylogeny substantially revises the tree of life.</title>
        <authorList>
            <person name="Parks D.H."/>
            <person name="Chuvochina M."/>
            <person name="Waite D.W."/>
            <person name="Rinke C."/>
            <person name="Skarshewski A."/>
            <person name="Chaumeil P.A."/>
            <person name="Hugenholtz P."/>
        </authorList>
    </citation>
    <scope>NUCLEOTIDE SEQUENCE [LARGE SCALE GENOMIC DNA]</scope>
    <source>
        <strain evidence="1">UBA9015</strain>
    </source>
</reference>
<comment type="caution">
    <text evidence="1">The sequence shown here is derived from an EMBL/GenBank/DDBJ whole genome shotgun (WGS) entry which is preliminary data.</text>
</comment>
<name>A0A3D0W8L7_9SPHN</name>
<sequence>MPRVIPRETGTMITLGELPPQMVVDTTTTPNGTHVVMHLFKSIWAGSNRSRVEEVRACL</sequence>
<evidence type="ECO:0000313" key="2">
    <source>
        <dbReference type="Proteomes" id="UP000262699"/>
    </source>
</evidence>
<gene>
    <name evidence="1" type="ORF">DEP91_02825</name>
</gene>
<proteinExistence type="predicted"/>